<sequence length="67" mass="8188">MGHKIILYYLNLPFPLRHEKKSFQQKVFKERFCSFSFLISVIGILVLNRTRVLFQFIKKFLLWHSQN</sequence>
<name>A0AA87MQE1_9LEPT</name>
<keyword evidence="1" id="KW-0812">Transmembrane</keyword>
<feature type="transmembrane region" description="Helical" evidence="1">
    <location>
        <begin position="32"/>
        <end position="57"/>
    </location>
</feature>
<accession>A0AA87MQE1</accession>
<dbReference type="AlphaFoldDB" id="A0AA87MQE1"/>
<keyword evidence="1" id="KW-0472">Membrane</keyword>
<dbReference type="EMBL" id="AKWM02000036">
    <property type="protein sequence ID" value="EKS00464.1"/>
    <property type="molecule type" value="Genomic_DNA"/>
</dbReference>
<comment type="caution">
    <text evidence="2">The sequence shown here is derived from an EMBL/GenBank/DDBJ whole genome shotgun (WGS) entry which is preliminary data.</text>
</comment>
<proteinExistence type="predicted"/>
<reference evidence="2 3" key="1">
    <citation type="journal article" date="2014" name="Int. J. Syst. Evol. Microbiol.">
        <title>Leptospira mayottensis sp. nov., a pathogenic species of the genus Leptospira isolated from humans.</title>
        <authorList>
            <person name="Bourhy P."/>
            <person name="Collet L."/>
            <person name="Brisse S."/>
            <person name="Picardeau M."/>
        </authorList>
    </citation>
    <scope>NUCLEOTIDE SEQUENCE [LARGE SCALE GENOMIC DNA]</scope>
    <source>
        <strain evidence="2 3">200901122</strain>
    </source>
</reference>
<protein>
    <submittedName>
        <fullName evidence="2">Uncharacterized protein</fullName>
    </submittedName>
</protein>
<organism evidence="2 3">
    <name type="scientific">Leptospira mayottensis 200901122</name>
    <dbReference type="NCBI Taxonomy" id="1193010"/>
    <lineage>
        <taxon>Bacteria</taxon>
        <taxon>Pseudomonadati</taxon>
        <taxon>Spirochaetota</taxon>
        <taxon>Spirochaetia</taxon>
        <taxon>Leptospirales</taxon>
        <taxon>Leptospiraceae</taxon>
        <taxon>Leptospira</taxon>
    </lineage>
</organism>
<gene>
    <name evidence="2" type="ORF">LEP1GSC125_4085</name>
</gene>
<evidence type="ECO:0000313" key="2">
    <source>
        <dbReference type="EMBL" id="EKS00464.1"/>
    </source>
</evidence>
<dbReference type="Proteomes" id="UP000001343">
    <property type="component" value="Unassembled WGS sequence"/>
</dbReference>
<evidence type="ECO:0000313" key="3">
    <source>
        <dbReference type="Proteomes" id="UP000001343"/>
    </source>
</evidence>
<keyword evidence="1" id="KW-1133">Transmembrane helix</keyword>
<evidence type="ECO:0000256" key="1">
    <source>
        <dbReference type="SAM" id="Phobius"/>
    </source>
</evidence>